<proteinExistence type="inferred from homology"/>
<dbReference type="GO" id="GO:0101005">
    <property type="term" value="F:deubiquitinase activity"/>
    <property type="evidence" value="ECO:0007669"/>
    <property type="project" value="TreeGrafter"/>
</dbReference>
<dbReference type="InterPro" id="IPR008580">
    <property type="entry name" value="PPPDE_dom"/>
</dbReference>
<reference evidence="6" key="1">
    <citation type="submission" date="2019-03" db="EMBL/GenBank/DDBJ databases">
        <title>WGS assembly of Setaria viridis.</title>
        <authorList>
            <person name="Huang P."/>
            <person name="Jenkins J."/>
            <person name="Grimwood J."/>
            <person name="Barry K."/>
            <person name="Healey A."/>
            <person name="Mamidi S."/>
            <person name="Sreedasyam A."/>
            <person name="Shu S."/>
            <person name="Feldman M."/>
            <person name="Wu J."/>
            <person name="Yu Y."/>
            <person name="Chen C."/>
            <person name="Johnson J."/>
            <person name="Rokhsar D."/>
            <person name="Baxter I."/>
            <person name="Schmutz J."/>
            <person name="Brutnell T."/>
            <person name="Kellogg E."/>
        </authorList>
    </citation>
    <scope>NUCLEOTIDE SEQUENCE [LARGE SCALE GENOMIC DNA]</scope>
</reference>
<evidence type="ECO:0000256" key="3">
    <source>
        <dbReference type="ARBA" id="ARBA00022801"/>
    </source>
</evidence>
<evidence type="ECO:0000313" key="7">
    <source>
        <dbReference type="Proteomes" id="UP000298652"/>
    </source>
</evidence>
<dbReference type="GO" id="GO:0016579">
    <property type="term" value="P:protein deubiquitination"/>
    <property type="evidence" value="ECO:0007669"/>
    <property type="project" value="TreeGrafter"/>
</dbReference>
<dbReference type="Gene3D" id="3.90.1720.30">
    <property type="entry name" value="PPPDE domains"/>
    <property type="match status" value="1"/>
</dbReference>
<evidence type="ECO:0000313" key="6">
    <source>
        <dbReference type="EMBL" id="TKW19204.1"/>
    </source>
</evidence>
<dbReference type="InterPro" id="IPR042266">
    <property type="entry name" value="PPPDE_sf"/>
</dbReference>
<name>A0A4U6UVC2_SETVI</name>
<dbReference type="EMBL" id="CM016555">
    <property type="protein sequence ID" value="TKW19204.1"/>
    <property type="molecule type" value="Genomic_DNA"/>
</dbReference>
<sequence>MYTYRESIVLGKTNCCILKVNQILRELSWEWPGQSYELLSRNCNHFCNTFCEKLEVPKLPGWVNRFANAGDAALEVAETTAVKVYTLLKQAKKEIVTACKVASTFLTGTSSSGSSNVEDTGGSTSTRNPLFEGTWIRSIVGMSMKPSKSLVCVDSSDSECSDTESESDNADQQVKDAKQEQDMKSDNNGPRDHS</sequence>
<evidence type="ECO:0000256" key="1">
    <source>
        <dbReference type="ARBA" id="ARBA00008140"/>
    </source>
</evidence>
<dbReference type="SMART" id="SM01179">
    <property type="entry name" value="DUF862"/>
    <property type="match status" value="1"/>
</dbReference>
<protein>
    <recommendedName>
        <fullName evidence="5">PPPDE domain-containing protein</fullName>
    </recommendedName>
</protein>
<feature type="domain" description="PPPDE" evidence="5">
    <location>
        <begin position="1"/>
        <end position="74"/>
    </location>
</feature>
<feature type="compositionally biased region" description="Acidic residues" evidence="4">
    <location>
        <begin position="156"/>
        <end position="169"/>
    </location>
</feature>
<feature type="compositionally biased region" description="Polar residues" evidence="4">
    <location>
        <begin position="116"/>
        <end position="128"/>
    </location>
</feature>
<keyword evidence="3" id="KW-0378">Hydrolase</keyword>
<dbReference type="Proteomes" id="UP000298652">
    <property type="component" value="Chromosome 4"/>
</dbReference>
<comment type="similarity">
    <text evidence="1">Belongs to the DeSI family.</text>
</comment>
<keyword evidence="7" id="KW-1185">Reference proteome</keyword>
<gene>
    <name evidence="6" type="ORF">SEVIR_4G005000v2</name>
</gene>
<accession>A0A4U6UVC2</accession>
<dbReference type="OMA" id="ISMKPSR"/>
<dbReference type="PANTHER" id="PTHR12378:SF9">
    <property type="entry name" value="OS06G0107000 PROTEIN"/>
    <property type="match status" value="1"/>
</dbReference>
<dbReference type="PANTHER" id="PTHR12378">
    <property type="entry name" value="DESUMOYLATING ISOPEPTIDASE"/>
    <property type="match status" value="1"/>
</dbReference>
<evidence type="ECO:0000256" key="4">
    <source>
        <dbReference type="SAM" id="MobiDB-lite"/>
    </source>
</evidence>
<dbReference type="GO" id="GO:0006508">
    <property type="term" value="P:proteolysis"/>
    <property type="evidence" value="ECO:0007669"/>
    <property type="project" value="UniProtKB-KW"/>
</dbReference>
<dbReference type="PROSITE" id="PS51858">
    <property type="entry name" value="PPPDE"/>
    <property type="match status" value="1"/>
</dbReference>
<keyword evidence="2" id="KW-0645">Protease</keyword>
<feature type="compositionally biased region" description="Basic and acidic residues" evidence="4">
    <location>
        <begin position="173"/>
        <end position="194"/>
    </location>
</feature>
<dbReference type="AlphaFoldDB" id="A0A4U6UVC2"/>
<dbReference type="Pfam" id="PF05903">
    <property type="entry name" value="Peptidase_C97"/>
    <property type="match status" value="1"/>
</dbReference>
<organism evidence="6 7">
    <name type="scientific">Setaria viridis</name>
    <name type="common">Green bristlegrass</name>
    <name type="synonym">Setaria italica subsp. viridis</name>
    <dbReference type="NCBI Taxonomy" id="4556"/>
    <lineage>
        <taxon>Eukaryota</taxon>
        <taxon>Viridiplantae</taxon>
        <taxon>Streptophyta</taxon>
        <taxon>Embryophyta</taxon>
        <taxon>Tracheophyta</taxon>
        <taxon>Spermatophyta</taxon>
        <taxon>Magnoliopsida</taxon>
        <taxon>Liliopsida</taxon>
        <taxon>Poales</taxon>
        <taxon>Poaceae</taxon>
        <taxon>PACMAD clade</taxon>
        <taxon>Panicoideae</taxon>
        <taxon>Panicodae</taxon>
        <taxon>Paniceae</taxon>
        <taxon>Cenchrinae</taxon>
        <taxon>Setaria</taxon>
    </lineage>
</organism>
<feature type="region of interest" description="Disordered" evidence="4">
    <location>
        <begin position="152"/>
        <end position="194"/>
    </location>
</feature>
<evidence type="ECO:0000259" key="5">
    <source>
        <dbReference type="PROSITE" id="PS51858"/>
    </source>
</evidence>
<dbReference type="Gramene" id="TKW19204">
    <property type="protein sequence ID" value="TKW19204"/>
    <property type="gene ID" value="SEVIR_4G005000v2"/>
</dbReference>
<evidence type="ECO:0000256" key="2">
    <source>
        <dbReference type="ARBA" id="ARBA00022670"/>
    </source>
</evidence>
<feature type="region of interest" description="Disordered" evidence="4">
    <location>
        <begin position="108"/>
        <end position="128"/>
    </location>
</feature>